<dbReference type="SUPFAM" id="SSF143437">
    <property type="entry name" value="THUMP domain-like"/>
    <property type="match status" value="1"/>
</dbReference>
<dbReference type="GO" id="GO:0003723">
    <property type="term" value="F:RNA binding"/>
    <property type="evidence" value="ECO:0007669"/>
    <property type="project" value="UniProtKB-UniRule"/>
</dbReference>
<feature type="compositionally biased region" description="Basic residues" evidence="2">
    <location>
        <begin position="20"/>
        <end position="30"/>
    </location>
</feature>
<sequence length="289" mass="32247">MDGGSKKRKADATQGDPRSNKRPTGKKKWGMPRWDGAGSREIQPGDVGIWVSCARGKEAPSVADLHALFQEYASQLYELNQTGGSAEDGNSDNEEGDIESEIKKEIEGIRKPTVDPLFRSAKVDTECLAFFKTRAPVEPVSFIHKICEDTANGVEQQRCRFVRRLTPITAIEKATEKGLEDVARQVIAPHFHGPEQAVKKFAIRTSIRNNKEFSRNEVIKRVADVVGDKHKVDLSGYDLLILVEIFKNVVGMSVVGPDFEKLRRFNLAELRDASNGNDQKVLDRSDQKL</sequence>
<dbReference type="SMART" id="SM00981">
    <property type="entry name" value="THUMP"/>
    <property type="match status" value="1"/>
</dbReference>
<dbReference type="Proteomes" id="UP000799291">
    <property type="component" value="Unassembled WGS sequence"/>
</dbReference>
<gene>
    <name evidence="4" type="ORF">K458DRAFT_416895</name>
</gene>
<accession>A0A6G1J654</accession>
<evidence type="ECO:0000313" key="5">
    <source>
        <dbReference type="Proteomes" id="UP000799291"/>
    </source>
</evidence>
<keyword evidence="5" id="KW-1185">Reference proteome</keyword>
<evidence type="ECO:0000256" key="1">
    <source>
        <dbReference type="PROSITE-ProRule" id="PRU00529"/>
    </source>
</evidence>
<dbReference type="InterPro" id="IPR004114">
    <property type="entry name" value="THUMP_dom"/>
</dbReference>
<evidence type="ECO:0000256" key="2">
    <source>
        <dbReference type="SAM" id="MobiDB-lite"/>
    </source>
</evidence>
<dbReference type="CDD" id="cd11717">
    <property type="entry name" value="THUMP_THUMPD1_like"/>
    <property type="match status" value="1"/>
</dbReference>
<feature type="region of interest" description="Disordered" evidence="2">
    <location>
        <begin position="1"/>
        <end position="41"/>
    </location>
</feature>
<dbReference type="Gene3D" id="3.30.2300.10">
    <property type="entry name" value="THUMP superfamily"/>
    <property type="match status" value="1"/>
</dbReference>
<evidence type="ECO:0000313" key="4">
    <source>
        <dbReference type="EMBL" id="KAF2685673.1"/>
    </source>
</evidence>
<protein>
    <recommendedName>
        <fullName evidence="3">THUMP domain-containing protein</fullName>
    </recommendedName>
</protein>
<dbReference type="EMBL" id="MU005578">
    <property type="protein sequence ID" value="KAF2685673.1"/>
    <property type="molecule type" value="Genomic_DNA"/>
</dbReference>
<reference evidence="4" key="1">
    <citation type="journal article" date="2020" name="Stud. Mycol.">
        <title>101 Dothideomycetes genomes: a test case for predicting lifestyles and emergence of pathogens.</title>
        <authorList>
            <person name="Haridas S."/>
            <person name="Albert R."/>
            <person name="Binder M."/>
            <person name="Bloem J."/>
            <person name="Labutti K."/>
            <person name="Salamov A."/>
            <person name="Andreopoulos B."/>
            <person name="Baker S."/>
            <person name="Barry K."/>
            <person name="Bills G."/>
            <person name="Bluhm B."/>
            <person name="Cannon C."/>
            <person name="Castanera R."/>
            <person name="Culley D."/>
            <person name="Daum C."/>
            <person name="Ezra D."/>
            <person name="Gonzalez J."/>
            <person name="Henrissat B."/>
            <person name="Kuo A."/>
            <person name="Liang C."/>
            <person name="Lipzen A."/>
            <person name="Lutzoni F."/>
            <person name="Magnuson J."/>
            <person name="Mondo S."/>
            <person name="Nolan M."/>
            <person name="Ohm R."/>
            <person name="Pangilinan J."/>
            <person name="Park H.-J."/>
            <person name="Ramirez L."/>
            <person name="Alfaro M."/>
            <person name="Sun H."/>
            <person name="Tritt A."/>
            <person name="Yoshinaga Y."/>
            <person name="Zwiers L.-H."/>
            <person name="Turgeon B."/>
            <person name="Goodwin S."/>
            <person name="Spatafora J."/>
            <person name="Crous P."/>
            <person name="Grigoriev I."/>
        </authorList>
    </citation>
    <scope>NUCLEOTIDE SEQUENCE</scope>
    <source>
        <strain evidence="4">CBS 122367</strain>
    </source>
</reference>
<dbReference type="PANTHER" id="PTHR13452">
    <property type="entry name" value="THUMP DOMAIN CONTAINING PROTEIN 1-RELATED"/>
    <property type="match status" value="1"/>
</dbReference>
<dbReference type="AlphaFoldDB" id="A0A6G1J654"/>
<evidence type="ECO:0000259" key="3">
    <source>
        <dbReference type="PROSITE" id="PS51165"/>
    </source>
</evidence>
<dbReference type="GO" id="GO:0006400">
    <property type="term" value="P:tRNA modification"/>
    <property type="evidence" value="ECO:0007669"/>
    <property type="project" value="InterPro"/>
</dbReference>
<dbReference type="InterPro" id="IPR040183">
    <property type="entry name" value="THUMPD1-like"/>
</dbReference>
<feature type="domain" description="THUMP" evidence="3">
    <location>
        <begin position="150"/>
        <end position="256"/>
    </location>
</feature>
<dbReference type="Pfam" id="PF02926">
    <property type="entry name" value="THUMP"/>
    <property type="match status" value="1"/>
</dbReference>
<proteinExistence type="predicted"/>
<name>A0A6G1J654_9PLEO</name>
<organism evidence="4 5">
    <name type="scientific">Lentithecium fluviatile CBS 122367</name>
    <dbReference type="NCBI Taxonomy" id="1168545"/>
    <lineage>
        <taxon>Eukaryota</taxon>
        <taxon>Fungi</taxon>
        <taxon>Dikarya</taxon>
        <taxon>Ascomycota</taxon>
        <taxon>Pezizomycotina</taxon>
        <taxon>Dothideomycetes</taxon>
        <taxon>Pleosporomycetidae</taxon>
        <taxon>Pleosporales</taxon>
        <taxon>Massarineae</taxon>
        <taxon>Lentitheciaceae</taxon>
        <taxon>Lentithecium</taxon>
    </lineage>
</organism>
<dbReference type="FunFam" id="3.30.2300.10:FF:000001">
    <property type="entry name" value="THUMP domain-containing protein 1"/>
    <property type="match status" value="1"/>
</dbReference>
<dbReference type="PROSITE" id="PS51165">
    <property type="entry name" value="THUMP"/>
    <property type="match status" value="1"/>
</dbReference>
<dbReference type="OrthoDB" id="367221at2759"/>
<keyword evidence="1" id="KW-0694">RNA-binding</keyword>
<dbReference type="PANTHER" id="PTHR13452:SF10">
    <property type="entry name" value="THUMP DOMAIN-CONTAINING PROTEIN 1"/>
    <property type="match status" value="1"/>
</dbReference>